<dbReference type="Proteomes" id="UP001186974">
    <property type="component" value="Unassembled WGS sequence"/>
</dbReference>
<sequence length="302" mass="33886">KIETLERERQWKEEDFDFVLQYLRTILLKHGGSLMYHMPSEQETANLQTLVHCSLGIQSLVEKKQLRHNVVERDRVLVPPGWDSHGKIRILREGFDVEGVSRAWSEEIQGLEREKEASGESAEGDEAMTEDEKDNSTAVSMYEYTIRDPNAALRLPGTSTGTGIEVECEDQQVFLDKQQSILEQLRLEDEREKDRKAKEEAANGGSTRKAPGFNFPGLRETDGKAAEDVVGPVQFNVGGIHMDADDVVKRIKAREANRSDREESPEVDTPTREVDNETLKNFFAGLAKRGGAGSASNSPRTK</sequence>
<gene>
    <name evidence="1" type="ORF">LTS18_010041</name>
</gene>
<comment type="caution">
    <text evidence="1">The sequence shown here is derived from an EMBL/GenBank/DDBJ whole genome shotgun (WGS) entry which is preliminary data.</text>
</comment>
<protein>
    <submittedName>
        <fullName evidence="1">Uncharacterized protein</fullName>
    </submittedName>
</protein>
<reference evidence="1" key="1">
    <citation type="submission" date="2024-09" db="EMBL/GenBank/DDBJ databases">
        <title>Black Yeasts Isolated from many extreme environments.</title>
        <authorList>
            <person name="Coleine C."/>
            <person name="Stajich J.E."/>
            <person name="Selbmann L."/>
        </authorList>
    </citation>
    <scope>NUCLEOTIDE SEQUENCE</scope>
    <source>
        <strain evidence="1">CCFEE 5737</strain>
    </source>
</reference>
<proteinExistence type="predicted"/>
<feature type="non-terminal residue" evidence="1">
    <location>
        <position position="1"/>
    </location>
</feature>
<dbReference type="EMBL" id="JAWDJW010000277">
    <property type="protein sequence ID" value="KAK3081122.1"/>
    <property type="molecule type" value="Genomic_DNA"/>
</dbReference>
<organism evidence="1 2">
    <name type="scientific">Coniosporium uncinatum</name>
    <dbReference type="NCBI Taxonomy" id="93489"/>
    <lineage>
        <taxon>Eukaryota</taxon>
        <taxon>Fungi</taxon>
        <taxon>Dikarya</taxon>
        <taxon>Ascomycota</taxon>
        <taxon>Pezizomycotina</taxon>
        <taxon>Dothideomycetes</taxon>
        <taxon>Dothideomycetes incertae sedis</taxon>
        <taxon>Coniosporium</taxon>
    </lineage>
</organism>
<keyword evidence="2" id="KW-1185">Reference proteome</keyword>
<evidence type="ECO:0000313" key="1">
    <source>
        <dbReference type="EMBL" id="KAK3081122.1"/>
    </source>
</evidence>
<name>A0ACC3DWG0_9PEZI</name>
<accession>A0ACC3DWG0</accession>
<evidence type="ECO:0000313" key="2">
    <source>
        <dbReference type="Proteomes" id="UP001186974"/>
    </source>
</evidence>